<evidence type="ECO:0000313" key="7">
    <source>
        <dbReference type="Proteomes" id="UP000006683"/>
    </source>
</evidence>
<dbReference type="KEGG" id="fbl:Fbal_2022"/>
<dbReference type="InterPro" id="IPR008963">
    <property type="entry name" value="Purple_acid_Pase-like_N"/>
</dbReference>
<dbReference type="InterPro" id="IPR039331">
    <property type="entry name" value="PAPs-like"/>
</dbReference>
<proteinExistence type="predicted"/>
<sequence>MSRTILYLLLLLVSPTLLAHSVQWSASPDRSQPQSLENASLNGTVYVFIAPSSELSQVQFYIDGNKAKTENVSPWDLGGTAGDNSALPYDMSALGDGLHRMDVVLVNKDGSVVEQSLNFQVGDPTPTLTSSPLSLALSSIEGETVSGTLTLSTLGGESTSVVLAENHDWLSLSVASGITPFSVAVSADPTGLADGQYPAKITASADGYAPITLNVSLQVGEPAGEDAPQLHLTWNHDQSAVTAVWFTPADGTQSELQYRLTGATEWASVVGSVRHSNEDGWYHQATIAPVTRGGQYDYRVRLSSDAFSRVYQTRAQPAPGQSWDLTFVADTGLLGRLDGLTNGTQAVIDAMAAIAPDLILLGGDYAYYDKDKRYGTLERSIDAWFNQMAPLAPFAPMMPVYGNHEILNNEGFEFWHARFPTPAHWRYDGGRMYAFDVGDVHFIAVYALRESNDGIPLDAVAWLESHLAEVKNAGYRWIIPYLHAAPFSDGANHVSAETIRGHIAPLFEAAGVKLALSAHDQSYERTYPLDDAAGAIIVTDTDTDCVDRQGGITWMKISPGGKMSDKNDGFSPWMTEPPPYWTARRDNTAHHFGHLSFDPGGDVTISVYQVTDGQPVQLFDQFRLTESCDGPSLVAQPTTLDFRLAQGETGQQSLLLTHPQSGQAISVSESADWLSLAPTSGVSPLTITVTADSQGQVSGSRETTIQVDGGDGSLTVPVRLTVEQDGYQLVMNEDSLRSNPRALDGATVASPLYVELLPWDNVRRVRFFIDGERVKTEGVAPYDMAGTGDNDTALPFSLEGYAQGPLALRADIEMLDGTFQSTYADIQYGTPEPTLSVMPTSLSSTLVLPQTQAQLSLSFSGSEPTQVTLTSSANWLSVGAGPFSTPAVVPVNIDASGLPSGQFQSQILASSPLGDTTVPVTLVLQPEPGDDSPIQLSLQPDRSGATPLAGQTVSGQIYVFVADDSADKVRFYLDGNAVQTEYNAPWDLAGTSSDSGRPANPFDTATLSTGSHLLEVEVVGSTSQRYSASFTVTR</sequence>
<accession>E1SU92</accession>
<feature type="domain" description="BACON" evidence="5">
    <location>
        <begin position="635"/>
        <end position="719"/>
    </location>
</feature>
<dbReference type="SUPFAM" id="SSF56300">
    <property type="entry name" value="Metallo-dependent phosphatases"/>
    <property type="match status" value="1"/>
</dbReference>
<dbReference type="STRING" id="550540.Fbal_2022"/>
<dbReference type="Pfam" id="PF16656">
    <property type="entry name" value="Pur_ac_phosph_N"/>
    <property type="match status" value="1"/>
</dbReference>
<dbReference type="GO" id="GO:0003993">
    <property type="term" value="F:acid phosphatase activity"/>
    <property type="evidence" value="ECO:0007669"/>
    <property type="project" value="InterPro"/>
</dbReference>
<protein>
    <submittedName>
        <fullName evidence="6">Metallophosphoesterase</fullName>
    </submittedName>
</protein>
<keyword evidence="1 2" id="KW-0732">Signal</keyword>
<evidence type="ECO:0000313" key="6">
    <source>
        <dbReference type="EMBL" id="ADN76225.1"/>
    </source>
</evidence>
<reference evidence="6 7" key="1">
    <citation type="journal article" date="2010" name="Stand. Genomic Sci.">
        <title>Complete genome sequence of Ferrimonas balearica type strain (PAT).</title>
        <authorList>
            <person name="Nolan M."/>
            <person name="Sikorski J."/>
            <person name="Davenport K."/>
            <person name="Lucas S."/>
            <person name="Glavina Del Rio T."/>
            <person name="Tice H."/>
            <person name="Cheng J."/>
            <person name="Goodwin L."/>
            <person name="Pitluck S."/>
            <person name="Liolios K."/>
            <person name="Ivanova N."/>
            <person name="Mavromatis K."/>
            <person name="Ovchinnikova G."/>
            <person name="Pati A."/>
            <person name="Chen A."/>
            <person name="Palaniappan K."/>
            <person name="Land M."/>
            <person name="Hauser L."/>
            <person name="Chang Y."/>
            <person name="Jeffries C."/>
            <person name="Tapia R."/>
            <person name="Brettin T."/>
            <person name="Detter J."/>
            <person name="Han C."/>
            <person name="Yasawong M."/>
            <person name="Rohde M."/>
            <person name="Tindall B."/>
            <person name="Goker M."/>
            <person name="Woyke T."/>
            <person name="Bristow J."/>
            <person name="Eisen J."/>
            <person name="Markowitz V."/>
            <person name="Hugenholtz P."/>
            <person name="Kyrpides N."/>
            <person name="Klenk H."/>
            <person name="Lapidus A."/>
        </authorList>
    </citation>
    <scope>NUCLEOTIDE SEQUENCE [LARGE SCALE GENOMIC DNA]</scope>
    <source>
        <strain evidence="7">DSM 9799 / CCM 4581 / KCTC 23876 / PAT</strain>
    </source>
</reference>
<dbReference type="eggNOG" id="COG1409">
    <property type="taxonomic scope" value="Bacteria"/>
</dbReference>
<evidence type="ECO:0000259" key="5">
    <source>
        <dbReference type="Pfam" id="PF19190"/>
    </source>
</evidence>
<dbReference type="InterPro" id="IPR029052">
    <property type="entry name" value="Metallo-depent_PP-like"/>
</dbReference>
<evidence type="ECO:0000259" key="3">
    <source>
        <dbReference type="Pfam" id="PF00149"/>
    </source>
</evidence>
<evidence type="ECO:0000256" key="1">
    <source>
        <dbReference type="ARBA" id="ARBA00022729"/>
    </source>
</evidence>
<dbReference type="SUPFAM" id="SSF49363">
    <property type="entry name" value="Purple acid phosphatase, N-terminal domain"/>
    <property type="match status" value="1"/>
</dbReference>
<dbReference type="GO" id="GO:0046872">
    <property type="term" value="F:metal ion binding"/>
    <property type="evidence" value="ECO:0007669"/>
    <property type="project" value="InterPro"/>
</dbReference>
<feature type="domain" description="Calcineurin-like phosphoesterase" evidence="3">
    <location>
        <begin position="326"/>
        <end position="520"/>
    </location>
</feature>
<dbReference type="Proteomes" id="UP000006683">
    <property type="component" value="Chromosome"/>
</dbReference>
<dbReference type="RefSeq" id="WP_013345531.1">
    <property type="nucleotide sequence ID" value="NC_014541.1"/>
</dbReference>
<dbReference type="InterPro" id="IPR013783">
    <property type="entry name" value="Ig-like_fold"/>
</dbReference>
<dbReference type="Gene3D" id="2.60.40.380">
    <property type="entry name" value="Purple acid phosphatase-like, N-terminal"/>
    <property type="match status" value="1"/>
</dbReference>
<evidence type="ECO:0000256" key="2">
    <source>
        <dbReference type="SAM" id="SignalP"/>
    </source>
</evidence>
<dbReference type="InterPro" id="IPR024361">
    <property type="entry name" value="BACON"/>
</dbReference>
<dbReference type="HOGENOM" id="CLU_293687_0_0_6"/>
<dbReference type="InterPro" id="IPR015914">
    <property type="entry name" value="PAPs_N"/>
</dbReference>
<gene>
    <name evidence="6" type="ordered locus">Fbal_2022</name>
</gene>
<evidence type="ECO:0000259" key="4">
    <source>
        <dbReference type="Pfam" id="PF16656"/>
    </source>
</evidence>
<dbReference type="Pfam" id="PF00149">
    <property type="entry name" value="Metallophos"/>
    <property type="match status" value="1"/>
</dbReference>
<dbReference type="GeneID" id="67182232"/>
<feature type="chain" id="PRO_5003151641" evidence="2">
    <location>
        <begin position="20"/>
        <end position="1034"/>
    </location>
</feature>
<dbReference type="InterPro" id="IPR004843">
    <property type="entry name" value="Calcineurin-like_PHP"/>
</dbReference>
<dbReference type="Pfam" id="PF19190">
    <property type="entry name" value="BACON_2"/>
    <property type="match status" value="1"/>
</dbReference>
<feature type="domain" description="Purple acid phosphatase N-terminal" evidence="4">
    <location>
        <begin position="229"/>
        <end position="314"/>
    </location>
</feature>
<dbReference type="Gene3D" id="3.60.21.10">
    <property type="match status" value="1"/>
</dbReference>
<name>E1SU92_FERBD</name>
<dbReference type="Gene3D" id="2.60.40.10">
    <property type="entry name" value="Immunoglobulins"/>
    <property type="match status" value="1"/>
</dbReference>
<dbReference type="EMBL" id="CP002209">
    <property type="protein sequence ID" value="ADN76225.1"/>
    <property type="molecule type" value="Genomic_DNA"/>
</dbReference>
<feature type="signal peptide" evidence="2">
    <location>
        <begin position="1"/>
        <end position="19"/>
    </location>
</feature>
<dbReference type="PANTHER" id="PTHR22953">
    <property type="entry name" value="ACID PHOSPHATASE RELATED"/>
    <property type="match status" value="1"/>
</dbReference>
<organism evidence="6 7">
    <name type="scientific">Ferrimonas balearica (strain DSM 9799 / CCM 4581 / KCTC 23876 / PAT)</name>
    <dbReference type="NCBI Taxonomy" id="550540"/>
    <lineage>
        <taxon>Bacteria</taxon>
        <taxon>Pseudomonadati</taxon>
        <taxon>Pseudomonadota</taxon>
        <taxon>Gammaproteobacteria</taxon>
        <taxon>Alteromonadales</taxon>
        <taxon>Ferrimonadaceae</taxon>
        <taxon>Ferrimonas</taxon>
    </lineage>
</organism>
<dbReference type="PANTHER" id="PTHR22953:SF153">
    <property type="entry name" value="PURPLE ACID PHOSPHATASE"/>
    <property type="match status" value="1"/>
</dbReference>
<dbReference type="OrthoDB" id="9804511at2"/>
<keyword evidence="7" id="KW-1185">Reference proteome</keyword>
<dbReference type="AlphaFoldDB" id="E1SU92"/>